<feature type="site" description="Could be important to modulate the pK values of the two catalytic cysteine residues" evidence="3">
    <location>
        <position position="231"/>
    </location>
</feature>
<dbReference type="GO" id="GO:0009089">
    <property type="term" value="P:lysine biosynthetic process via diaminopimelate"/>
    <property type="evidence" value="ECO:0007669"/>
    <property type="project" value="UniProtKB-UniRule"/>
</dbReference>
<comment type="function">
    <text evidence="3">Catalyzes the stereoinversion of LL-2,6-diaminopimelate (L,L-DAP) to meso-diaminopimelate (meso-DAP), a precursor of L-lysine and an essential component of the bacterial peptidoglycan.</text>
</comment>
<dbReference type="PANTHER" id="PTHR31689">
    <property type="entry name" value="DIAMINOPIMELATE EPIMERASE, CHLOROPLASTIC"/>
    <property type="match status" value="1"/>
</dbReference>
<accession>A0A5C0B3L8</accession>
<dbReference type="EC" id="5.1.1.7" evidence="3 4"/>
<keyword evidence="6" id="KW-1185">Reference proteome</keyword>
<evidence type="ECO:0000313" key="6">
    <source>
        <dbReference type="Proteomes" id="UP000325161"/>
    </source>
</evidence>
<feature type="binding site" evidence="3">
    <location>
        <begin position="101"/>
        <end position="102"/>
    </location>
    <ligand>
        <name>substrate</name>
    </ligand>
</feature>
<dbReference type="Proteomes" id="UP000325161">
    <property type="component" value="Chromosome"/>
</dbReference>
<keyword evidence="2 3" id="KW-0413">Isomerase</keyword>
<comment type="similarity">
    <text evidence="1 3">Belongs to the diaminopimelate epimerase family.</text>
</comment>
<reference evidence="5 6" key="1">
    <citation type="submission" date="2019-08" db="EMBL/GenBank/DDBJ databases">
        <title>Amphibian skin-associated Pigmentiphaga: genome sequence and occurrence across geography and hosts.</title>
        <authorList>
            <person name="Bletz M.C."/>
            <person name="Bunk B."/>
            <person name="Sproeer C."/>
            <person name="Biwer P."/>
            <person name="Reiter S."/>
            <person name="Rabemananjara F.C.E."/>
            <person name="Schulz S."/>
            <person name="Overmann J."/>
            <person name="Vences M."/>
        </authorList>
    </citation>
    <scope>NUCLEOTIDE SEQUENCE [LARGE SCALE GENOMIC DNA]</scope>
    <source>
        <strain evidence="5 6">Mada1488</strain>
    </source>
</reference>
<protein>
    <recommendedName>
        <fullName evidence="3 4">Diaminopimelate epimerase</fullName>
        <shortName evidence="3">DAP epimerase</shortName>
        <ecNumber evidence="3 4">5.1.1.7</ecNumber>
    </recommendedName>
    <alternativeName>
        <fullName evidence="3">PLP-independent amino acid racemase</fullName>
    </alternativeName>
</protein>
<comment type="subunit">
    <text evidence="3">Homodimer.</text>
</comment>
<keyword evidence="3" id="KW-0457">Lysine biosynthesis</keyword>
<evidence type="ECO:0000256" key="2">
    <source>
        <dbReference type="ARBA" id="ARBA00023235"/>
    </source>
</evidence>
<evidence type="ECO:0000256" key="4">
    <source>
        <dbReference type="NCBIfam" id="TIGR00652"/>
    </source>
</evidence>
<dbReference type="UniPathway" id="UPA00034">
    <property type="reaction ID" value="UER00025"/>
</dbReference>
<feature type="active site" description="Proton donor" evidence="3">
    <location>
        <position position="100"/>
    </location>
</feature>
<feature type="binding site" evidence="3">
    <location>
        <begin position="231"/>
        <end position="232"/>
    </location>
    <ligand>
        <name>substrate</name>
    </ligand>
</feature>
<dbReference type="SUPFAM" id="SSF54506">
    <property type="entry name" value="Diaminopimelate epimerase-like"/>
    <property type="match status" value="2"/>
</dbReference>
<dbReference type="GO" id="GO:0005829">
    <property type="term" value="C:cytosol"/>
    <property type="evidence" value="ECO:0007669"/>
    <property type="project" value="TreeGrafter"/>
</dbReference>
<feature type="active site" description="Proton acceptor" evidence="3">
    <location>
        <position position="240"/>
    </location>
</feature>
<feature type="binding site" evidence="3">
    <location>
        <position position="180"/>
    </location>
    <ligand>
        <name>substrate</name>
    </ligand>
</feature>
<evidence type="ECO:0000313" key="5">
    <source>
        <dbReference type="EMBL" id="QEI09222.1"/>
    </source>
</evidence>
<keyword evidence="3" id="KW-0963">Cytoplasm</keyword>
<comment type="pathway">
    <text evidence="3">Amino-acid biosynthesis; L-lysine biosynthesis via DAP pathway; DL-2,6-diaminopimelate from LL-2,6-diaminopimelate: step 1/1.</text>
</comment>
<dbReference type="EMBL" id="CP043046">
    <property type="protein sequence ID" value="QEI09222.1"/>
    <property type="molecule type" value="Genomic_DNA"/>
</dbReference>
<dbReference type="NCBIfam" id="TIGR00652">
    <property type="entry name" value="DapF"/>
    <property type="match status" value="1"/>
</dbReference>
<feature type="binding site" evidence="3">
    <location>
        <position position="37"/>
    </location>
    <ligand>
        <name>substrate</name>
    </ligand>
</feature>
<gene>
    <name evidence="3" type="primary">dapF</name>
    <name evidence="5" type="ORF">FXN63_09955</name>
</gene>
<dbReference type="GO" id="GO:0008837">
    <property type="term" value="F:diaminopimelate epimerase activity"/>
    <property type="evidence" value="ECO:0007669"/>
    <property type="project" value="UniProtKB-UniRule"/>
</dbReference>
<evidence type="ECO:0000256" key="3">
    <source>
        <dbReference type="HAMAP-Rule" id="MF_00197"/>
    </source>
</evidence>
<feature type="binding site" evidence="3">
    <location>
        <position position="71"/>
    </location>
    <ligand>
        <name>substrate</name>
    </ligand>
</feature>
<dbReference type="AlphaFoldDB" id="A0A5C0B3L8"/>
<dbReference type="KEGG" id="pacr:FXN63_09955"/>
<dbReference type="PANTHER" id="PTHR31689:SF0">
    <property type="entry name" value="DIAMINOPIMELATE EPIMERASE"/>
    <property type="match status" value="1"/>
</dbReference>
<feature type="binding site" evidence="3">
    <location>
        <position position="213"/>
    </location>
    <ligand>
        <name>substrate</name>
    </ligand>
</feature>
<comment type="catalytic activity">
    <reaction evidence="3">
        <text>(2S,6S)-2,6-diaminopimelate = meso-2,6-diaminopimelate</text>
        <dbReference type="Rhea" id="RHEA:15393"/>
        <dbReference type="ChEBI" id="CHEBI:57609"/>
        <dbReference type="ChEBI" id="CHEBI:57791"/>
        <dbReference type="EC" id="5.1.1.7"/>
    </reaction>
</comment>
<dbReference type="Pfam" id="PF01678">
    <property type="entry name" value="DAP_epimerase"/>
    <property type="match status" value="2"/>
</dbReference>
<sequence length="309" mass="33069">MPCPCCGGRIGRLPSLPHALGQSVSQIRFRKMHGLGNDFIIIDARVQLVDALTPDVIAAVSDRQRGIGGDQVVVLESAMRSDADVFMRIYNPDGRECEACGNATRCVGALMLAETGRDRVAIQTVAGMLYAWRQGTHYAVDMGVPQTQWDAIPLAQATDTLHVDVALGPLADPVATSMGNPHVTFFVPDLAAIDMTALGAPLERHPMFPQRANIGVAQVLASDRLRLRVWERGPGLTLACGTGSCAALVAAHRRGLTDRRATVELDGGALVIEWLDNGRVESTGPVSYAFEGVFETADYVVQREALAVA</sequence>
<feature type="site" description="Could be important to modulate the pK values of the two catalytic cysteine residues" evidence="3">
    <location>
        <position position="182"/>
    </location>
</feature>
<name>A0A5C0B3L8_9BURK</name>
<dbReference type="Gene3D" id="3.10.310.10">
    <property type="entry name" value="Diaminopimelate Epimerase, Chain A, domain 1"/>
    <property type="match status" value="2"/>
</dbReference>
<feature type="binding site" evidence="3">
    <location>
        <position position="91"/>
    </location>
    <ligand>
        <name>substrate</name>
    </ligand>
</feature>
<organism evidence="5 6">
    <name type="scientific">Pigmentiphaga aceris</name>
    <dbReference type="NCBI Taxonomy" id="1940612"/>
    <lineage>
        <taxon>Bacteria</taxon>
        <taxon>Pseudomonadati</taxon>
        <taxon>Pseudomonadota</taxon>
        <taxon>Betaproteobacteria</taxon>
        <taxon>Burkholderiales</taxon>
        <taxon>Alcaligenaceae</taxon>
        <taxon>Pigmentiphaga</taxon>
    </lineage>
</organism>
<dbReference type="InterPro" id="IPR001653">
    <property type="entry name" value="DAP_epimerase_DapF"/>
</dbReference>
<dbReference type="HAMAP" id="MF_00197">
    <property type="entry name" value="DAP_epimerase"/>
    <property type="match status" value="1"/>
</dbReference>
<feature type="binding site" evidence="3">
    <location>
        <begin position="241"/>
        <end position="242"/>
    </location>
    <ligand>
        <name>substrate</name>
    </ligand>
</feature>
<comment type="subcellular location">
    <subcellularLocation>
        <location evidence="3">Cytoplasm</location>
    </subcellularLocation>
</comment>
<keyword evidence="3" id="KW-0028">Amino-acid biosynthesis</keyword>
<dbReference type="OrthoDB" id="9805408at2"/>
<evidence type="ECO:0000256" key="1">
    <source>
        <dbReference type="ARBA" id="ARBA00010219"/>
    </source>
</evidence>
<proteinExistence type="inferred from homology"/>